<dbReference type="PANTHER" id="PTHR41252">
    <property type="entry name" value="BLR2505 PROTEIN"/>
    <property type="match status" value="1"/>
</dbReference>
<organism evidence="2 3">
    <name type="scientific">Klugiella xanthotipulae</name>
    <dbReference type="NCBI Taxonomy" id="244735"/>
    <lineage>
        <taxon>Bacteria</taxon>
        <taxon>Bacillati</taxon>
        <taxon>Actinomycetota</taxon>
        <taxon>Actinomycetes</taxon>
        <taxon>Micrococcales</taxon>
        <taxon>Microbacteriaceae</taxon>
        <taxon>Klugiella</taxon>
    </lineage>
</organism>
<accession>A0A543I5T4</accession>
<dbReference type="RefSeq" id="WP_141915872.1">
    <property type="nucleotide sequence ID" value="NZ_BAAAYS010000030.1"/>
</dbReference>
<gene>
    <name evidence="2" type="ORF">FB466_0721</name>
</gene>
<dbReference type="OrthoDB" id="5176305at2"/>
<name>A0A543I5T4_9MICO</name>
<sequence length="133" mass="14890">MNSSSHVQNALQRYFAALGSSDPVDLKNAFSEDAVWSAPGRLPNSGIWRGSDAIVNEFFPIAHLRMTPNSFATKMLSMTIGEDNAVVEWEATAETITGNSYQNRYMANFIVRDGKIVEVREYFDTQRGEMLFA</sequence>
<feature type="domain" description="SnoaL-like" evidence="1">
    <location>
        <begin position="12"/>
        <end position="119"/>
    </location>
</feature>
<keyword evidence="3" id="KW-1185">Reference proteome</keyword>
<dbReference type="AlphaFoldDB" id="A0A543I5T4"/>
<evidence type="ECO:0000313" key="3">
    <source>
        <dbReference type="Proteomes" id="UP000318331"/>
    </source>
</evidence>
<dbReference type="Pfam" id="PF12680">
    <property type="entry name" value="SnoaL_2"/>
    <property type="match status" value="1"/>
</dbReference>
<proteinExistence type="predicted"/>
<dbReference type="PANTHER" id="PTHR41252:SF1">
    <property type="entry name" value="BLR2505 PROTEIN"/>
    <property type="match status" value="1"/>
</dbReference>
<dbReference type="EMBL" id="VFPN01000001">
    <property type="protein sequence ID" value="TQM65901.1"/>
    <property type="molecule type" value="Genomic_DNA"/>
</dbReference>
<dbReference type="InterPro" id="IPR032710">
    <property type="entry name" value="NTF2-like_dom_sf"/>
</dbReference>
<comment type="caution">
    <text evidence="2">The sequence shown here is derived from an EMBL/GenBank/DDBJ whole genome shotgun (WGS) entry which is preliminary data.</text>
</comment>
<dbReference type="InterPro" id="IPR037401">
    <property type="entry name" value="SnoaL-like"/>
</dbReference>
<dbReference type="Proteomes" id="UP000318331">
    <property type="component" value="Unassembled WGS sequence"/>
</dbReference>
<evidence type="ECO:0000313" key="2">
    <source>
        <dbReference type="EMBL" id="TQM65901.1"/>
    </source>
</evidence>
<evidence type="ECO:0000259" key="1">
    <source>
        <dbReference type="Pfam" id="PF12680"/>
    </source>
</evidence>
<dbReference type="Gene3D" id="3.10.450.50">
    <property type="match status" value="1"/>
</dbReference>
<protein>
    <recommendedName>
        <fullName evidence="1">SnoaL-like domain-containing protein</fullName>
    </recommendedName>
</protein>
<dbReference type="SUPFAM" id="SSF54427">
    <property type="entry name" value="NTF2-like"/>
    <property type="match status" value="1"/>
</dbReference>
<reference evidence="2 3" key="1">
    <citation type="submission" date="2019-06" db="EMBL/GenBank/DDBJ databases">
        <title>Sequencing the genomes of 1000 actinobacteria strains.</title>
        <authorList>
            <person name="Klenk H.-P."/>
        </authorList>
    </citation>
    <scope>NUCLEOTIDE SEQUENCE [LARGE SCALE GENOMIC DNA]</scope>
    <source>
        <strain evidence="2 3">DSM 18031</strain>
    </source>
</reference>